<dbReference type="AlphaFoldDB" id="A0A0V1BVV1"/>
<dbReference type="Proteomes" id="UP000054776">
    <property type="component" value="Unassembled WGS sequence"/>
</dbReference>
<accession>A0A0V1BVV1</accession>
<proteinExistence type="predicted"/>
<gene>
    <name evidence="1" type="ORF">T01_4351</name>
</gene>
<dbReference type="EMBL" id="JYDH01000009">
    <property type="protein sequence ID" value="KRY41257.1"/>
    <property type="molecule type" value="Genomic_DNA"/>
</dbReference>
<name>A0A0V1BVV1_TRISP</name>
<comment type="caution">
    <text evidence="1">The sequence shown here is derived from an EMBL/GenBank/DDBJ whole genome shotgun (WGS) entry which is preliminary data.</text>
</comment>
<organism evidence="1 2">
    <name type="scientific">Trichinella spiralis</name>
    <name type="common">Trichina worm</name>
    <dbReference type="NCBI Taxonomy" id="6334"/>
    <lineage>
        <taxon>Eukaryota</taxon>
        <taxon>Metazoa</taxon>
        <taxon>Ecdysozoa</taxon>
        <taxon>Nematoda</taxon>
        <taxon>Enoplea</taxon>
        <taxon>Dorylaimia</taxon>
        <taxon>Trichinellida</taxon>
        <taxon>Trichinellidae</taxon>
        <taxon>Trichinella</taxon>
    </lineage>
</organism>
<dbReference type="InParanoid" id="A0A0V1BVV1"/>
<reference evidence="1 2" key="1">
    <citation type="submission" date="2015-01" db="EMBL/GenBank/DDBJ databases">
        <title>Evolution of Trichinella species and genotypes.</title>
        <authorList>
            <person name="Korhonen P.K."/>
            <person name="Edoardo P."/>
            <person name="Giuseppe L.R."/>
            <person name="Gasser R.B."/>
        </authorList>
    </citation>
    <scope>NUCLEOTIDE SEQUENCE [LARGE SCALE GENOMIC DNA]</scope>
    <source>
        <strain evidence="1">ISS3</strain>
    </source>
</reference>
<keyword evidence="2" id="KW-1185">Reference proteome</keyword>
<sequence>MMAWLSAFLVFRFNLKPDRWNNLTLNITRANALASLPAFEFLFDSARQLTKLAAVWKKKKNFASLQLLRYQLSTRSSHPFARKD</sequence>
<evidence type="ECO:0000313" key="1">
    <source>
        <dbReference type="EMBL" id="KRY41257.1"/>
    </source>
</evidence>
<protein>
    <submittedName>
        <fullName evidence="1">Uncharacterized protein</fullName>
    </submittedName>
</protein>
<evidence type="ECO:0000313" key="2">
    <source>
        <dbReference type="Proteomes" id="UP000054776"/>
    </source>
</evidence>